<dbReference type="GeneID" id="85316294"/>
<proteinExistence type="predicted"/>
<evidence type="ECO:0000313" key="3">
    <source>
        <dbReference type="Proteomes" id="UP001244011"/>
    </source>
</evidence>
<feature type="region of interest" description="Disordered" evidence="1">
    <location>
        <begin position="252"/>
        <end position="274"/>
    </location>
</feature>
<feature type="compositionally biased region" description="Basic and acidic residues" evidence="1">
    <location>
        <begin position="265"/>
        <end position="274"/>
    </location>
</feature>
<feature type="compositionally biased region" description="Low complexity" evidence="1">
    <location>
        <begin position="136"/>
        <end position="167"/>
    </location>
</feature>
<keyword evidence="3" id="KW-1185">Reference proteome</keyword>
<name>A0AAJ0C0H3_9PEZI</name>
<protein>
    <submittedName>
        <fullName evidence="2">Uncharacterized protein</fullName>
    </submittedName>
</protein>
<organism evidence="2 3">
    <name type="scientific">Phialemonium atrogriseum</name>
    <dbReference type="NCBI Taxonomy" id="1093897"/>
    <lineage>
        <taxon>Eukaryota</taxon>
        <taxon>Fungi</taxon>
        <taxon>Dikarya</taxon>
        <taxon>Ascomycota</taxon>
        <taxon>Pezizomycotina</taxon>
        <taxon>Sordariomycetes</taxon>
        <taxon>Sordariomycetidae</taxon>
        <taxon>Cephalothecales</taxon>
        <taxon>Cephalothecaceae</taxon>
        <taxon>Phialemonium</taxon>
    </lineage>
</organism>
<dbReference type="EMBL" id="MU839009">
    <property type="protein sequence ID" value="KAK1767237.1"/>
    <property type="molecule type" value="Genomic_DNA"/>
</dbReference>
<evidence type="ECO:0000313" key="2">
    <source>
        <dbReference type="EMBL" id="KAK1767237.1"/>
    </source>
</evidence>
<feature type="region of interest" description="Disordered" evidence="1">
    <location>
        <begin position="43"/>
        <end position="215"/>
    </location>
</feature>
<accession>A0AAJ0C0H3</accession>
<feature type="compositionally biased region" description="Low complexity" evidence="1">
    <location>
        <begin position="70"/>
        <end position="79"/>
    </location>
</feature>
<feature type="compositionally biased region" description="Low complexity" evidence="1">
    <location>
        <begin position="99"/>
        <end position="122"/>
    </location>
</feature>
<dbReference type="AlphaFoldDB" id="A0AAJ0C0H3"/>
<dbReference type="RefSeq" id="XP_060283450.1">
    <property type="nucleotide sequence ID" value="XM_060433107.1"/>
</dbReference>
<reference evidence="2" key="1">
    <citation type="submission" date="2023-06" db="EMBL/GenBank/DDBJ databases">
        <title>Genome-scale phylogeny and comparative genomics of the fungal order Sordariales.</title>
        <authorList>
            <consortium name="Lawrence Berkeley National Laboratory"/>
            <person name="Hensen N."/>
            <person name="Bonometti L."/>
            <person name="Westerberg I."/>
            <person name="Brannstrom I.O."/>
            <person name="Guillou S."/>
            <person name="Cros-Aarteil S."/>
            <person name="Calhoun S."/>
            <person name="Haridas S."/>
            <person name="Kuo A."/>
            <person name="Mondo S."/>
            <person name="Pangilinan J."/>
            <person name="Riley R."/>
            <person name="Labutti K."/>
            <person name="Andreopoulos B."/>
            <person name="Lipzen A."/>
            <person name="Chen C."/>
            <person name="Yanf M."/>
            <person name="Daum C."/>
            <person name="Ng V."/>
            <person name="Clum A."/>
            <person name="Steindorff A."/>
            <person name="Ohm R."/>
            <person name="Martin F."/>
            <person name="Silar P."/>
            <person name="Natvig D."/>
            <person name="Lalanne C."/>
            <person name="Gautier V."/>
            <person name="Ament-Velasquez S.L."/>
            <person name="Kruys A."/>
            <person name="Hutchinson M.I."/>
            <person name="Powell A.J."/>
            <person name="Barry K."/>
            <person name="Miller A.N."/>
            <person name="Grigoriev I.V."/>
            <person name="Debuchy R."/>
            <person name="Gladieux P."/>
            <person name="Thoren M.H."/>
            <person name="Johannesson H."/>
        </authorList>
    </citation>
    <scope>NUCLEOTIDE SEQUENCE</scope>
    <source>
        <strain evidence="2">8032-3</strain>
    </source>
</reference>
<evidence type="ECO:0000256" key="1">
    <source>
        <dbReference type="SAM" id="MobiDB-lite"/>
    </source>
</evidence>
<comment type="caution">
    <text evidence="2">The sequence shown here is derived from an EMBL/GenBank/DDBJ whole genome shotgun (WGS) entry which is preliminary data.</text>
</comment>
<dbReference type="Proteomes" id="UP001244011">
    <property type="component" value="Unassembled WGS sequence"/>
</dbReference>
<gene>
    <name evidence="2" type="ORF">QBC33DRAFT_81718</name>
</gene>
<sequence>MSWLGINPQILGRCSSCLATQLPVAPVIRTNVLFRHGLRYASTAAKPRAKKSAGSTPSDVASVPNKKISTKTTPATPTKTRTRKKAEPPTESAPSDPPTTTVTRKTTRSASTKSSATATTTTTKKKKADADAAGDKPASTRAKATTTPRTRKSTTVAASEASTSTASQPPPPPPPPPSQTTLDPPTPGKNVTDHGVAPTPLEPEIPYVDPSSPEFKKASRKWTSVMVSLPILLVTSYYLFDRLVLGNEAKSLRPAASPQEPPQEPPHEEGTPVS</sequence>
<feature type="compositionally biased region" description="Pro residues" evidence="1">
    <location>
        <begin position="168"/>
        <end position="178"/>
    </location>
</feature>